<name>A0ABW7ANY1_9ACTN</name>
<accession>A0ABW7ANY1</accession>
<keyword evidence="1" id="KW-0472">Membrane</keyword>
<protein>
    <recommendedName>
        <fullName evidence="4">DUF4352 domain-containing protein</fullName>
    </recommendedName>
</protein>
<comment type="caution">
    <text evidence="2">The sequence shown here is derived from an EMBL/GenBank/DDBJ whole genome shotgun (WGS) entry which is preliminary data.</text>
</comment>
<dbReference type="EMBL" id="JBICRM010000033">
    <property type="protein sequence ID" value="MFG1709114.1"/>
    <property type="molecule type" value="Genomic_DNA"/>
</dbReference>
<gene>
    <name evidence="2" type="ORF">ACFLIM_38580</name>
</gene>
<dbReference type="Proteomes" id="UP001603978">
    <property type="component" value="Unassembled WGS sequence"/>
</dbReference>
<reference evidence="2 3" key="1">
    <citation type="submission" date="2024-10" db="EMBL/GenBank/DDBJ databases">
        <authorList>
            <person name="Topkara A.R."/>
            <person name="Saygin H."/>
        </authorList>
    </citation>
    <scope>NUCLEOTIDE SEQUENCE [LARGE SCALE GENOMIC DNA]</scope>
    <source>
        <strain evidence="2 3">M3C6</strain>
    </source>
</reference>
<keyword evidence="1" id="KW-0812">Transmembrane</keyword>
<evidence type="ECO:0000256" key="1">
    <source>
        <dbReference type="SAM" id="Phobius"/>
    </source>
</evidence>
<keyword evidence="3" id="KW-1185">Reference proteome</keyword>
<feature type="transmembrane region" description="Helical" evidence="1">
    <location>
        <begin position="16"/>
        <end position="38"/>
    </location>
</feature>
<sequence>MTEPSGGSTDKPRRPVVVPAVALVAVTAVGITALLGGLNERPDPAPPQLKPGQTLDQGQFDTQFVESKITLQPAESQFDKDKRFLDVVFKVTNKTDETVYVGGVPTEKNSGFSFGSTLLKMTPEIKSKFGADLFVQSKGVRSSQLHPGIQETVIARYELEGATPPPKQVSYNLGAFERLVNGLTDEASWFLETEPAVLDEEETDKVVATVTLPVKPQEA</sequence>
<keyword evidence="1" id="KW-1133">Transmembrane helix</keyword>
<evidence type="ECO:0000313" key="3">
    <source>
        <dbReference type="Proteomes" id="UP001603978"/>
    </source>
</evidence>
<proteinExistence type="predicted"/>
<organism evidence="2 3">
    <name type="scientific">Nonomuraea marmarensis</name>
    <dbReference type="NCBI Taxonomy" id="3351344"/>
    <lineage>
        <taxon>Bacteria</taxon>
        <taxon>Bacillati</taxon>
        <taxon>Actinomycetota</taxon>
        <taxon>Actinomycetes</taxon>
        <taxon>Streptosporangiales</taxon>
        <taxon>Streptosporangiaceae</taxon>
        <taxon>Nonomuraea</taxon>
    </lineage>
</organism>
<evidence type="ECO:0000313" key="2">
    <source>
        <dbReference type="EMBL" id="MFG1709114.1"/>
    </source>
</evidence>
<dbReference type="RefSeq" id="WP_393173564.1">
    <property type="nucleotide sequence ID" value="NZ_JBICRM010000033.1"/>
</dbReference>
<evidence type="ECO:0008006" key="4">
    <source>
        <dbReference type="Google" id="ProtNLM"/>
    </source>
</evidence>